<gene>
    <name evidence="2" type="ORF">CLORY_04000</name>
</gene>
<accession>A0A1V4IXX8</accession>
<keyword evidence="3" id="KW-1185">Reference proteome</keyword>
<proteinExistence type="predicted"/>
<dbReference type="InterPro" id="IPR012454">
    <property type="entry name" value="DUF1659"/>
</dbReference>
<evidence type="ECO:0000313" key="2">
    <source>
        <dbReference type="EMBL" id="OPJ64891.1"/>
    </source>
</evidence>
<dbReference type="STRING" id="1450648.CLORY_04000"/>
<evidence type="ECO:0000313" key="3">
    <source>
        <dbReference type="Proteomes" id="UP000190080"/>
    </source>
</evidence>
<sequence length="70" mass="7846">MESELLTNMIYITYVSSTDSKGHDTLKTQKFSNIGLNVDDETFNRVIKAISSVMGKTVIEAGKIQKYTIQ</sequence>
<evidence type="ECO:0000259" key="1">
    <source>
        <dbReference type="Pfam" id="PF07872"/>
    </source>
</evidence>
<name>A0A1V4IXX8_9CLOT</name>
<protein>
    <recommendedName>
        <fullName evidence="1">DUF1659 domain-containing protein</fullName>
    </recommendedName>
</protein>
<dbReference type="RefSeq" id="WP_079421859.1">
    <property type="nucleotide sequence ID" value="NZ_MZGV01000002.1"/>
</dbReference>
<reference evidence="2 3" key="1">
    <citation type="submission" date="2017-03" db="EMBL/GenBank/DDBJ databases">
        <title>Genome sequence of Clostridium oryzae DSM 28571.</title>
        <authorList>
            <person name="Poehlein A."/>
            <person name="Daniel R."/>
        </authorList>
    </citation>
    <scope>NUCLEOTIDE SEQUENCE [LARGE SCALE GENOMIC DNA]</scope>
    <source>
        <strain evidence="2 3">DSM 28571</strain>
    </source>
</reference>
<dbReference type="AlphaFoldDB" id="A0A1V4IXX8"/>
<organism evidence="2 3">
    <name type="scientific">Clostridium oryzae</name>
    <dbReference type="NCBI Taxonomy" id="1450648"/>
    <lineage>
        <taxon>Bacteria</taxon>
        <taxon>Bacillati</taxon>
        <taxon>Bacillota</taxon>
        <taxon>Clostridia</taxon>
        <taxon>Eubacteriales</taxon>
        <taxon>Clostridiaceae</taxon>
        <taxon>Clostridium</taxon>
    </lineage>
</organism>
<dbReference type="EMBL" id="MZGV01000002">
    <property type="protein sequence ID" value="OPJ64891.1"/>
    <property type="molecule type" value="Genomic_DNA"/>
</dbReference>
<dbReference type="Pfam" id="PF07872">
    <property type="entry name" value="DUF1659"/>
    <property type="match status" value="1"/>
</dbReference>
<comment type="caution">
    <text evidence="2">The sequence shown here is derived from an EMBL/GenBank/DDBJ whole genome shotgun (WGS) entry which is preliminary data.</text>
</comment>
<dbReference type="Proteomes" id="UP000190080">
    <property type="component" value="Unassembled WGS sequence"/>
</dbReference>
<feature type="domain" description="DUF1659" evidence="1">
    <location>
        <begin position="3"/>
        <end position="69"/>
    </location>
</feature>